<feature type="signal peptide" evidence="1">
    <location>
        <begin position="1"/>
        <end position="21"/>
    </location>
</feature>
<evidence type="ECO:0000313" key="2">
    <source>
        <dbReference type="EMBL" id="THH23098.1"/>
    </source>
</evidence>
<proteinExistence type="predicted"/>
<reference evidence="2 3" key="1">
    <citation type="submission" date="2019-02" db="EMBL/GenBank/DDBJ databases">
        <title>Genome sequencing of the rare red list fungi Antrodiella citrinella (Flaviporus citrinellus).</title>
        <authorList>
            <person name="Buettner E."/>
            <person name="Kellner H."/>
        </authorList>
    </citation>
    <scope>NUCLEOTIDE SEQUENCE [LARGE SCALE GENOMIC DNA]</scope>
    <source>
        <strain evidence="2 3">DSM 108506</strain>
    </source>
</reference>
<dbReference type="EMBL" id="SGPM01000394">
    <property type="protein sequence ID" value="THH23098.1"/>
    <property type="molecule type" value="Genomic_DNA"/>
</dbReference>
<evidence type="ECO:0000313" key="3">
    <source>
        <dbReference type="Proteomes" id="UP000308730"/>
    </source>
</evidence>
<feature type="non-terminal residue" evidence="2">
    <location>
        <position position="113"/>
    </location>
</feature>
<sequence length="113" mass="12548">MKTSSAIILIAACFSTATVSAHHHHSGSRHRVSNPPMIPRPVPFNGALPARSDELYARHYMSAYPQQYSPHFYPMTAREYDDLFSREVSDYLYARGPPDLTPPSPLPGAPIPV</sequence>
<dbReference type="Proteomes" id="UP000308730">
    <property type="component" value="Unassembled WGS sequence"/>
</dbReference>
<name>A0A4S4ME01_9APHY</name>
<keyword evidence="1" id="KW-0732">Signal</keyword>
<comment type="caution">
    <text evidence="2">The sequence shown here is derived from an EMBL/GenBank/DDBJ whole genome shotgun (WGS) entry which is preliminary data.</text>
</comment>
<feature type="chain" id="PRO_5020400784" evidence="1">
    <location>
        <begin position="22"/>
        <end position="113"/>
    </location>
</feature>
<evidence type="ECO:0000256" key="1">
    <source>
        <dbReference type="SAM" id="SignalP"/>
    </source>
</evidence>
<gene>
    <name evidence="2" type="ORF">EUX98_g8075</name>
</gene>
<dbReference type="AlphaFoldDB" id="A0A4S4ME01"/>
<accession>A0A4S4ME01</accession>
<protein>
    <submittedName>
        <fullName evidence="2">Uncharacterized protein</fullName>
    </submittedName>
</protein>
<organism evidence="2 3">
    <name type="scientific">Antrodiella citrinella</name>
    <dbReference type="NCBI Taxonomy" id="2447956"/>
    <lineage>
        <taxon>Eukaryota</taxon>
        <taxon>Fungi</taxon>
        <taxon>Dikarya</taxon>
        <taxon>Basidiomycota</taxon>
        <taxon>Agaricomycotina</taxon>
        <taxon>Agaricomycetes</taxon>
        <taxon>Polyporales</taxon>
        <taxon>Steccherinaceae</taxon>
        <taxon>Antrodiella</taxon>
    </lineage>
</organism>
<keyword evidence="3" id="KW-1185">Reference proteome</keyword>